<protein>
    <submittedName>
        <fullName evidence="2">Conserved oligomeric Golgi complex, putative</fullName>
    </submittedName>
</protein>
<dbReference type="PANTHER" id="PTHR24016:SF0">
    <property type="entry name" value="CONSERVED OLIGOMERIC GOLGI COMPLEX SUBUNIT 4"/>
    <property type="match status" value="1"/>
</dbReference>
<dbReference type="Pfam" id="PF20662">
    <property type="entry name" value="COG4_C"/>
    <property type="match status" value="1"/>
</dbReference>
<dbReference type="InterPro" id="IPR013167">
    <property type="entry name" value="COG4_M"/>
</dbReference>
<comment type="caution">
    <text evidence="2">The sequence shown here is derived from an EMBL/GenBank/DDBJ whole genome shotgun (WGS) entry which is preliminary data.</text>
</comment>
<reference evidence="2 3" key="1">
    <citation type="journal article" date="2017" name="BMC Genomics">
        <title>Whole-genome assembly of Babesia ovata and comparative genomics between closely related pathogens.</title>
        <authorList>
            <person name="Yamagishi J."/>
            <person name="Asada M."/>
            <person name="Hakimi H."/>
            <person name="Tanaka T.Q."/>
            <person name="Sugimoto C."/>
            <person name="Kawazu S."/>
        </authorList>
    </citation>
    <scope>NUCLEOTIDE SEQUENCE [LARGE SCALE GENOMIC DNA]</scope>
    <source>
        <strain evidence="2 3">Miyake</strain>
    </source>
</reference>
<dbReference type="OrthoDB" id="47059at2759"/>
<dbReference type="InterPro" id="IPR048684">
    <property type="entry name" value="COG4_C"/>
</dbReference>
<dbReference type="InterPro" id="IPR048682">
    <property type="entry name" value="COG4"/>
</dbReference>
<evidence type="ECO:0000313" key="2">
    <source>
        <dbReference type="EMBL" id="GBE59934.1"/>
    </source>
</evidence>
<keyword evidence="3" id="KW-1185">Reference proteome</keyword>
<evidence type="ECO:0000259" key="1">
    <source>
        <dbReference type="SMART" id="SM00762"/>
    </source>
</evidence>
<dbReference type="SMART" id="SM00762">
    <property type="entry name" value="Cog4"/>
    <property type="match status" value="1"/>
</dbReference>
<evidence type="ECO:0000313" key="3">
    <source>
        <dbReference type="Proteomes" id="UP000236319"/>
    </source>
</evidence>
<gene>
    <name evidence="2" type="ORF">BOVATA_014270</name>
</gene>
<dbReference type="Gene3D" id="1.20.58.1970">
    <property type="match status" value="1"/>
</dbReference>
<dbReference type="RefSeq" id="XP_028866177.1">
    <property type="nucleotide sequence ID" value="XM_029010344.1"/>
</dbReference>
<name>A0A2H6KAB0_9APIC</name>
<dbReference type="AlphaFoldDB" id="A0A2H6KAB0"/>
<dbReference type="Proteomes" id="UP000236319">
    <property type="component" value="Unassembled WGS sequence"/>
</dbReference>
<dbReference type="PANTHER" id="PTHR24016">
    <property type="entry name" value="CONSERVED OLIGOMERIC GOLGI COMPLEX SUBUNIT 4"/>
    <property type="match status" value="1"/>
</dbReference>
<dbReference type="GeneID" id="39873704"/>
<feature type="domain" description="COG4 transport protein middle alpha-helical bundle" evidence="1">
    <location>
        <begin position="145"/>
        <end position="454"/>
    </location>
</feature>
<proteinExistence type="predicted"/>
<dbReference type="Pfam" id="PF08318">
    <property type="entry name" value="COG4_m"/>
    <property type="match status" value="1"/>
</dbReference>
<dbReference type="EMBL" id="BDSA01000001">
    <property type="protein sequence ID" value="GBE59934.1"/>
    <property type="molecule type" value="Genomic_DNA"/>
</dbReference>
<dbReference type="VEuPathDB" id="PiroplasmaDB:BOVATA_014270"/>
<organism evidence="2 3">
    <name type="scientific">Babesia ovata</name>
    <dbReference type="NCBI Taxonomy" id="189622"/>
    <lineage>
        <taxon>Eukaryota</taxon>
        <taxon>Sar</taxon>
        <taxon>Alveolata</taxon>
        <taxon>Apicomplexa</taxon>
        <taxon>Aconoidasida</taxon>
        <taxon>Piroplasmida</taxon>
        <taxon>Babesiidae</taxon>
        <taxon>Babesia</taxon>
    </lineage>
</organism>
<accession>A0A2H6KAB0</accession>
<sequence length="739" mass="83036">MTELLRSLVSRLERQEEAILSELNDMEVPTMSSLDGCKEALRTSEIAQKAFNLNENFERTESFSERLLTAAETSSSVLDKLQCSLKVVDSVSQLYELGSRVLSSYESGDTTRGGEDISRFVTVMEEAKRDGHWDELLKVISCGHVKEVMSGLRAFVIEQLRDERPSEHSQLFTRLAVTLQAGSEAYESYLKTIREKTVGLGSASHEGSDRVKLERLVKNASSLLLGKAQAVHSELGSADYIRICREIHSLTSTEACEILRSFLLSDFALFIKDTEGDIDSLLSQVESGFDDGDLFGRFLVDLKTVDHVLDNIATLSSLWLDYEFSFRSVLGPVYQTLLVQGDLQSELGNDCLGSVSPATRAMQSVLSFYVRLEHASVTRALMHALNCDSIYVSSPEDGFTVATSTLVDDSFFVLQKAQQRAVATGDVQAACATLNQVIGIIQSSLKEGLVGNLLASQNIYKVFIENADNLVKGSWYIMLQEHFERSKQPFPESIPSRFSFIHCVNNIEECVNFLGKFKSEISASFEREFVQLDNNKLLVESTLESLDGVLAEFDELLEMACKCSLNIIKVRLFASEALITSQFHIADPLNRFNDINFNLDEESYKTYMSENPFVEEFIVVLRGVFGHLSTFYSPTTRSRCMDLLIERICKFMEQNVLAKRFTMYGAVYLDGVVRSLMKLCTSYDSNIRHQFTSLLLISDVLNCGSIEELVQFEGKQQSEYVERYFALRTDLPQETQAPQ</sequence>